<accession>H8GLW5</accession>
<dbReference type="InterPro" id="IPR058710">
    <property type="entry name" value="PEPCK_lobe_2"/>
</dbReference>
<dbReference type="AlphaFoldDB" id="H8GLW5"/>
<proteinExistence type="predicted"/>
<evidence type="ECO:0000259" key="1">
    <source>
        <dbReference type="Pfam" id="PF26300"/>
    </source>
</evidence>
<dbReference type="Proteomes" id="UP000005090">
    <property type="component" value="Chromosome"/>
</dbReference>
<evidence type="ECO:0000313" key="2">
    <source>
        <dbReference type="EMBL" id="EIC28161.1"/>
    </source>
</evidence>
<dbReference type="STRING" id="686340.Metal_0299"/>
<dbReference type="Pfam" id="PF26300">
    <property type="entry name" value="PEPCK_PPi_lobe_2"/>
    <property type="match status" value="1"/>
</dbReference>
<organism evidence="2 3">
    <name type="scientific">Methylomicrobium album BG8</name>
    <dbReference type="NCBI Taxonomy" id="686340"/>
    <lineage>
        <taxon>Bacteria</taxon>
        <taxon>Pseudomonadati</taxon>
        <taxon>Pseudomonadota</taxon>
        <taxon>Gammaproteobacteria</taxon>
        <taxon>Methylococcales</taxon>
        <taxon>Methylococcaceae</taxon>
        <taxon>Methylomicrobium</taxon>
    </lineage>
</organism>
<dbReference type="HOGENOM" id="CLU_275663_0_0_6"/>
<name>H8GLW5_METAL</name>
<dbReference type="EMBL" id="CM001475">
    <property type="protein sequence ID" value="EIC28161.1"/>
    <property type="molecule type" value="Genomic_DNA"/>
</dbReference>
<protein>
    <recommendedName>
        <fullName evidence="1">PPi-type phosphoenolpyruvate carboxykinase lobe 2 domain-containing protein</fullName>
    </recommendedName>
</protein>
<dbReference type="eggNOG" id="ENOG502Z83I">
    <property type="taxonomic scope" value="Bacteria"/>
</dbReference>
<sequence>MKFRLNGALTTGTLHGVSFSNALAIITKFKPTLVTVTPMNTSVIPPPTDSPGQQREQLHLINLHLAALGQPTCEAEHDQSYLKIADGLLKNYSLQRRLLSRYRCPADQRIQDFLNAYLRENGVESEILLPGETFILEEGLARELSLPFQSNEYHSPYIDSYRVRQGVLHNPKNDRRTTQGVFHIAAGGLPVPADKSEVPVRAYAEILLRALTPPDDLLCLPYTSRQQNPAKLWLSMLIRPRVVPGIAGVAPPKTMETRFFAPAGLVANLDFVESIFGNAGNPFLPENDAALDIEHWTGHTGCIILAPHLVHCRKKDLGLPPVEEASERQRQDGMCWRSEDERYNDGKPFKLVCRNLHGVIVTIIADNYFGYSKKEIKSQISYAANLYGGCEEEHAGGALAFVRASLGDIYLAGPENIKNVTFERIPRLLGESIDLHPKGHATDKTHPDIVFIPETAEINIQRQQVSWARNGAAQTLKLLADRTYVYPNGFRVHMERHPHAPSWRLIGTFPESTLCHKPSTVSGGGKSEISKSIAGAILFGSIFVEDFDKDMDTVAEIFAYDYSQRFRDPARNGVDRRPLLSNQRTLGSVIKLLTPSQGEYADTYNHWLTQFPQHIWALVLIIKRFFNPAWGEENWREHFSVDVVNGYPGNELKFQGRKLIACYLRVGYDSSGAWRVFKLRQDFIASEKIQFEDDITASTVVPAGFLPGLSPNTPNPSVKLVDNCEMSFFQRPDDAVHRGTDLQTETDLAGGNNFISNFEPLTPADAREIRDDVVHFDQFSEPMRNLIARAAEAPEGEFFVSSAHPRRVDGKPSQNVRYLQRRPDLVDPRPRYLAELSTRLARGLDFDQPVHFPVDAVLPGRRNNPRDAAAGIKPLAIYNPIHYQELPELFMDFICSLTGKSPSTTGAGSEGALTKGPFNAVCATADLNTALVSFILCGYDGFSTAAGYIGSARRIDHDISLLIPEIWSRLPVDQRDPRYLIAEGHLEKLEDFEFEGRTVYASRLGYRITERFVHTNFGKVFDYPTAVFDEAMLKPEIQSLPDFVDGVDNVYQAQRRVASLYFGDGSIDDACPPLKALLQVMAYGHYEGKTVDDPSIRALFTREALLESDWYRERLQIKQQREYALWLRHREYIRQRLSETEPSEAWHRVLSEKLETAERMLAEVGEPAYFEKLSGTLGADWVHR</sequence>
<feature type="domain" description="PPi-type phosphoenolpyruvate carboxykinase lobe 2" evidence="1">
    <location>
        <begin position="544"/>
        <end position="654"/>
    </location>
</feature>
<gene>
    <name evidence="2" type="ORF">Metal_0299</name>
</gene>
<evidence type="ECO:0000313" key="3">
    <source>
        <dbReference type="Proteomes" id="UP000005090"/>
    </source>
</evidence>
<reference evidence="2 3" key="1">
    <citation type="journal article" date="2013" name="Genome Announc.">
        <title>Genome Sequence of the Obligate Gammaproteobacterial Methanotroph Methylomicrobium album Strain BG8.</title>
        <authorList>
            <person name="Kits K.D."/>
            <person name="Kalyuzhnaya M.G."/>
            <person name="Klotz M.G."/>
            <person name="Jetten M.S."/>
            <person name="Op den Camp H.J."/>
            <person name="Vuilleumier S."/>
            <person name="Bringel F."/>
            <person name="Dispirito A.A."/>
            <person name="Murrell J.C."/>
            <person name="Bruce D."/>
            <person name="Cheng J.F."/>
            <person name="Copeland A."/>
            <person name="Goodwin L."/>
            <person name="Hauser L."/>
            <person name="Lajus A."/>
            <person name="Land M.L."/>
            <person name="Lapidus A."/>
            <person name="Lucas S."/>
            <person name="Medigue C."/>
            <person name="Pitluck S."/>
            <person name="Woyke T."/>
            <person name="Zeytun A."/>
            <person name="Stein L.Y."/>
        </authorList>
    </citation>
    <scope>NUCLEOTIDE SEQUENCE [LARGE SCALE GENOMIC DNA]</scope>
    <source>
        <strain evidence="2 3">BG8</strain>
    </source>
</reference>
<keyword evidence="3" id="KW-1185">Reference proteome</keyword>